<protein>
    <submittedName>
        <fullName evidence="1">Putative mitochondrial protein</fullName>
    </submittedName>
</protein>
<name>A0A5D3DX01_CUCMM</name>
<evidence type="ECO:0000313" key="2">
    <source>
        <dbReference type="Proteomes" id="UP000321947"/>
    </source>
</evidence>
<organism evidence="1 2">
    <name type="scientific">Cucumis melo var. makuwa</name>
    <name type="common">Oriental melon</name>
    <dbReference type="NCBI Taxonomy" id="1194695"/>
    <lineage>
        <taxon>Eukaryota</taxon>
        <taxon>Viridiplantae</taxon>
        <taxon>Streptophyta</taxon>
        <taxon>Embryophyta</taxon>
        <taxon>Tracheophyta</taxon>
        <taxon>Spermatophyta</taxon>
        <taxon>Magnoliopsida</taxon>
        <taxon>eudicotyledons</taxon>
        <taxon>Gunneridae</taxon>
        <taxon>Pentapetalae</taxon>
        <taxon>rosids</taxon>
        <taxon>fabids</taxon>
        <taxon>Cucurbitales</taxon>
        <taxon>Cucurbitaceae</taxon>
        <taxon>Benincaseae</taxon>
        <taxon>Cucumis</taxon>
    </lineage>
</organism>
<gene>
    <name evidence="1" type="ORF">E5676_scaffold289G00750</name>
</gene>
<accession>A0A5D3DX01</accession>
<dbReference type="Proteomes" id="UP000321947">
    <property type="component" value="Unassembled WGS sequence"/>
</dbReference>
<dbReference type="AlphaFoldDB" id="A0A5D3DX01"/>
<proteinExistence type="predicted"/>
<dbReference type="EMBL" id="SSTD01002353">
    <property type="protein sequence ID" value="TYK28161.1"/>
    <property type="molecule type" value="Genomic_DNA"/>
</dbReference>
<sequence>MKNPTESYTNNKGHIGKLDEYDPFLDILIALRKDTSEPRLYHNIEKYLHCLECLEWKNAIMKEMKALGKNKTWEICALPKGYKTVGCKWVFSLKYKADGTLDEHWQGNSDDQVSVDKEQYQCLAFYEEQIEAVNRIMRYLKTTPSKGLMFRKTDKKTIEAYTDSD</sequence>
<comment type="caution">
    <text evidence="1">The sequence shown here is derived from an EMBL/GenBank/DDBJ whole genome shotgun (WGS) entry which is preliminary data.</text>
</comment>
<reference evidence="1 2" key="1">
    <citation type="submission" date="2019-08" db="EMBL/GenBank/DDBJ databases">
        <title>Draft genome sequences of two oriental melons (Cucumis melo L. var makuwa).</title>
        <authorList>
            <person name="Kwon S.-Y."/>
        </authorList>
    </citation>
    <scope>NUCLEOTIDE SEQUENCE [LARGE SCALE GENOMIC DNA]</scope>
    <source>
        <strain evidence="2">cv. Chang Bougi</strain>
        <tissue evidence="1">Leaf</tissue>
    </source>
</reference>
<evidence type="ECO:0000313" key="1">
    <source>
        <dbReference type="EMBL" id="TYK28161.1"/>
    </source>
</evidence>